<sequence length="163" mass="17176">MRNPSYLGFAVGPALVAVGVLALGSVVVWATGTIPTSPLYAKVGPKVFPYGIGIGLLVLGLKLLWEARGQGWTCEATDPDEPALNLASLGWITGAFALGTALIGFIGFILTATLVFVGAARSFEARSWWRSIAIGFVLVVLAYFGFARLLGLRMGEGFIESLI</sequence>
<proteinExistence type="predicted"/>
<dbReference type="EMBL" id="LAJY01000037">
    <property type="protein sequence ID" value="KJV10836.1"/>
    <property type="molecule type" value="Genomic_DNA"/>
</dbReference>
<reference evidence="3 4" key="1">
    <citation type="submission" date="2015-03" db="EMBL/GenBank/DDBJ databases">
        <title>Draft genome sequence of Elstera litoralis.</title>
        <authorList>
            <person name="Rahalkar M.C."/>
            <person name="Dhakephalkar P.K."/>
            <person name="Pore S.D."/>
            <person name="Arora P."/>
            <person name="Kapse N.G."/>
            <person name="Pandit P.S."/>
        </authorList>
    </citation>
    <scope>NUCLEOTIDE SEQUENCE [LARGE SCALE GENOMIC DNA]</scope>
    <source>
        <strain evidence="3 4">Dia-1</strain>
    </source>
</reference>
<organism evidence="3 4">
    <name type="scientific">Elstera litoralis</name>
    <dbReference type="NCBI Taxonomy" id="552518"/>
    <lineage>
        <taxon>Bacteria</taxon>
        <taxon>Pseudomonadati</taxon>
        <taxon>Pseudomonadota</taxon>
        <taxon>Alphaproteobacteria</taxon>
        <taxon>Rhodospirillales</taxon>
        <taxon>Rhodospirillaceae</taxon>
        <taxon>Elstera</taxon>
    </lineage>
</organism>
<dbReference type="AlphaFoldDB" id="A0A0F3IVW2"/>
<evidence type="ECO:0000313" key="4">
    <source>
        <dbReference type="Proteomes" id="UP000033774"/>
    </source>
</evidence>
<keyword evidence="1" id="KW-0472">Membrane</keyword>
<evidence type="ECO:0000256" key="1">
    <source>
        <dbReference type="SAM" id="Phobius"/>
    </source>
</evidence>
<keyword evidence="4" id="KW-1185">Reference proteome</keyword>
<feature type="transmembrane region" description="Helical" evidence="1">
    <location>
        <begin position="86"/>
        <end position="116"/>
    </location>
</feature>
<gene>
    <name evidence="3" type="ORF">VZ95_02340</name>
</gene>
<keyword evidence="1" id="KW-1133">Transmembrane helix</keyword>
<dbReference type="Proteomes" id="UP000033774">
    <property type="component" value="Unassembled WGS sequence"/>
</dbReference>
<feature type="transmembrane region" description="Helical" evidence="1">
    <location>
        <begin position="128"/>
        <end position="146"/>
    </location>
</feature>
<protein>
    <recommendedName>
        <fullName evidence="2">DUF1468 domain-containing protein</fullName>
    </recommendedName>
</protein>
<evidence type="ECO:0000313" key="3">
    <source>
        <dbReference type="EMBL" id="KJV10836.1"/>
    </source>
</evidence>
<feature type="domain" description="DUF1468" evidence="2">
    <location>
        <begin position="15"/>
        <end position="153"/>
    </location>
</feature>
<dbReference type="OrthoDB" id="7347328at2"/>
<accession>A0A0F3IVW2</accession>
<keyword evidence="1" id="KW-0812">Transmembrane</keyword>
<dbReference type="RefSeq" id="WP_045774446.1">
    <property type="nucleotide sequence ID" value="NZ_LAJY01000037.1"/>
</dbReference>
<dbReference type="Pfam" id="PF07331">
    <property type="entry name" value="TctB"/>
    <property type="match status" value="1"/>
</dbReference>
<dbReference type="InterPro" id="IPR009936">
    <property type="entry name" value="DUF1468"/>
</dbReference>
<evidence type="ECO:0000259" key="2">
    <source>
        <dbReference type="Pfam" id="PF07331"/>
    </source>
</evidence>
<feature type="transmembrane region" description="Helical" evidence="1">
    <location>
        <begin position="7"/>
        <end position="27"/>
    </location>
</feature>
<comment type="caution">
    <text evidence="3">The sequence shown here is derived from an EMBL/GenBank/DDBJ whole genome shotgun (WGS) entry which is preliminary data.</text>
</comment>
<name>A0A0F3IVW2_9PROT</name>